<protein>
    <submittedName>
        <fullName evidence="2">Heterokaryon incompatibility protein-domain-containing protein</fullName>
    </submittedName>
</protein>
<dbReference type="PANTHER" id="PTHR24148:SF73">
    <property type="entry name" value="HET DOMAIN PROTEIN (AFU_ORTHOLOGUE AFUA_8G01020)"/>
    <property type="match status" value="1"/>
</dbReference>
<dbReference type="EMBL" id="JAGMVJ010000022">
    <property type="protein sequence ID" value="KAH7073312.1"/>
    <property type="molecule type" value="Genomic_DNA"/>
</dbReference>
<dbReference type="Proteomes" id="UP000813461">
    <property type="component" value="Unassembled WGS sequence"/>
</dbReference>
<dbReference type="AlphaFoldDB" id="A0A8K0QUN8"/>
<evidence type="ECO:0000313" key="3">
    <source>
        <dbReference type="Proteomes" id="UP000813461"/>
    </source>
</evidence>
<dbReference type="PANTHER" id="PTHR24148">
    <property type="entry name" value="ANKYRIN REPEAT DOMAIN-CONTAINING PROTEIN 39 HOMOLOG-RELATED"/>
    <property type="match status" value="1"/>
</dbReference>
<evidence type="ECO:0000313" key="2">
    <source>
        <dbReference type="EMBL" id="KAH7073312.1"/>
    </source>
</evidence>
<sequence>MPCRHPDIQKFDGLRCCLSCGEAVLEDLLEKEQKEHIWNDVSHKYRRLSYELGQEIRLVILHPGEAEDRLICTIIHVNLLDEPRYEAVSYTWKDHTGDASFTGNLYCRGKAIPITANCEAALRQFRKRDAPRYLWIDAICIDQKNEEEKSHQVQAMSKIYSMASQVLAFIGLGDPQQRTSFHRVIKHLQGEPQPFIFHGRGAGDSDLKVFLQMPYWSRVWVTQEIALARRVTVVLGDISIHWMSQEVDAMLELCREEGQALPGVLAWKPEVVRGEQDLLEALHRSRTCAATDPRDKNFALLGIAQEQFSAAIPVDYSISTPDLFLKYSSPQYSSPQYPFPQYFSPQYFSPQYFSPQYFSPQYFSPQYFSPQYFSQQRFSQMFESQERFLESYLNITVKSVEFAIHEKQSGSRIHEKEPSPSSFYLRRSPSRANVLVVRAHHLDTLLPSFKARKKRAFGHRNRCGSCLSDVSRQTCVDNDQCYHVNCQKLGLDESSKQQKLFELSCSKARARLALFETVYSRGYIRQTALFHSNTGIYSFLSFRDLPRDSENIYEVWLLATLDVPFLLRRVNDHYKLIGECYLHGAALPFPCSRCGRDAQAWPMRTRYIEIW</sequence>
<feature type="domain" description="Heterokaryon incompatibility" evidence="1">
    <location>
        <begin position="85"/>
        <end position="224"/>
    </location>
</feature>
<name>A0A8K0QUN8_9PLEO</name>
<comment type="caution">
    <text evidence="2">The sequence shown here is derived from an EMBL/GenBank/DDBJ whole genome shotgun (WGS) entry which is preliminary data.</text>
</comment>
<dbReference type="InterPro" id="IPR010730">
    <property type="entry name" value="HET"/>
</dbReference>
<accession>A0A8K0QUN8</accession>
<reference evidence="2" key="1">
    <citation type="journal article" date="2021" name="Nat. Commun.">
        <title>Genetic determinants of endophytism in the Arabidopsis root mycobiome.</title>
        <authorList>
            <person name="Mesny F."/>
            <person name="Miyauchi S."/>
            <person name="Thiergart T."/>
            <person name="Pickel B."/>
            <person name="Atanasova L."/>
            <person name="Karlsson M."/>
            <person name="Huettel B."/>
            <person name="Barry K.W."/>
            <person name="Haridas S."/>
            <person name="Chen C."/>
            <person name="Bauer D."/>
            <person name="Andreopoulos W."/>
            <person name="Pangilinan J."/>
            <person name="LaButti K."/>
            <person name="Riley R."/>
            <person name="Lipzen A."/>
            <person name="Clum A."/>
            <person name="Drula E."/>
            <person name="Henrissat B."/>
            <person name="Kohler A."/>
            <person name="Grigoriev I.V."/>
            <person name="Martin F.M."/>
            <person name="Hacquard S."/>
        </authorList>
    </citation>
    <scope>NUCLEOTIDE SEQUENCE</scope>
    <source>
        <strain evidence="2">MPI-SDFR-AT-0120</strain>
    </source>
</reference>
<dbReference type="Pfam" id="PF06985">
    <property type="entry name" value="HET"/>
    <property type="match status" value="1"/>
</dbReference>
<proteinExistence type="predicted"/>
<organism evidence="2 3">
    <name type="scientific">Paraphoma chrysanthemicola</name>
    <dbReference type="NCBI Taxonomy" id="798071"/>
    <lineage>
        <taxon>Eukaryota</taxon>
        <taxon>Fungi</taxon>
        <taxon>Dikarya</taxon>
        <taxon>Ascomycota</taxon>
        <taxon>Pezizomycotina</taxon>
        <taxon>Dothideomycetes</taxon>
        <taxon>Pleosporomycetidae</taxon>
        <taxon>Pleosporales</taxon>
        <taxon>Pleosporineae</taxon>
        <taxon>Phaeosphaeriaceae</taxon>
        <taxon>Paraphoma</taxon>
    </lineage>
</organism>
<dbReference type="InterPro" id="IPR052895">
    <property type="entry name" value="HetReg/Transcr_Mod"/>
</dbReference>
<gene>
    <name evidence="2" type="ORF">FB567DRAFT_454221</name>
</gene>
<keyword evidence="3" id="KW-1185">Reference proteome</keyword>
<dbReference type="OrthoDB" id="2157530at2759"/>
<evidence type="ECO:0000259" key="1">
    <source>
        <dbReference type="Pfam" id="PF06985"/>
    </source>
</evidence>